<dbReference type="EMBL" id="CAQQ02198609">
    <property type="status" value="NOT_ANNOTATED_CDS"/>
    <property type="molecule type" value="Genomic_DNA"/>
</dbReference>
<reference evidence="2" key="1">
    <citation type="submission" date="2013-02" db="EMBL/GenBank/DDBJ databases">
        <authorList>
            <person name="Hughes D."/>
        </authorList>
    </citation>
    <scope>NUCLEOTIDE SEQUENCE</scope>
    <source>
        <strain>Durham</strain>
        <strain evidence="2">NC isolate 2 -- Noor lab</strain>
    </source>
</reference>
<dbReference type="HOGENOM" id="CLU_2545218_0_0_1"/>
<accession>T1GN57</accession>
<dbReference type="EnsemblMetazoa" id="MESCA004999-RA">
    <property type="protein sequence ID" value="MESCA004999-PA"/>
    <property type="gene ID" value="MESCA004999"/>
</dbReference>
<organism evidence="1 2">
    <name type="scientific">Megaselia scalaris</name>
    <name type="common">Humpbacked fly</name>
    <name type="synonym">Phora scalaris</name>
    <dbReference type="NCBI Taxonomy" id="36166"/>
    <lineage>
        <taxon>Eukaryota</taxon>
        <taxon>Metazoa</taxon>
        <taxon>Ecdysozoa</taxon>
        <taxon>Arthropoda</taxon>
        <taxon>Hexapoda</taxon>
        <taxon>Insecta</taxon>
        <taxon>Pterygota</taxon>
        <taxon>Neoptera</taxon>
        <taxon>Endopterygota</taxon>
        <taxon>Diptera</taxon>
        <taxon>Brachycera</taxon>
        <taxon>Muscomorpha</taxon>
        <taxon>Platypezoidea</taxon>
        <taxon>Phoridae</taxon>
        <taxon>Megaseliini</taxon>
        <taxon>Megaselia</taxon>
    </lineage>
</organism>
<protein>
    <submittedName>
        <fullName evidence="1">Uncharacterized protein</fullName>
    </submittedName>
</protein>
<keyword evidence="2" id="KW-1185">Reference proteome</keyword>
<proteinExistence type="predicted"/>
<dbReference type="AlphaFoldDB" id="T1GN57"/>
<dbReference type="EMBL" id="CAQQ02198608">
    <property type="status" value="NOT_ANNOTATED_CDS"/>
    <property type="molecule type" value="Genomic_DNA"/>
</dbReference>
<name>T1GN57_MEGSC</name>
<evidence type="ECO:0000313" key="1">
    <source>
        <dbReference type="EnsemblMetazoa" id="MESCA004999-PA"/>
    </source>
</evidence>
<reference evidence="1" key="2">
    <citation type="submission" date="2015-06" db="UniProtKB">
        <authorList>
            <consortium name="EnsemblMetazoa"/>
        </authorList>
    </citation>
    <scope>IDENTIFICATION</scope>
</reference>
<evidence type="ECO:0000313" key="2">
    <source>
        <dbReference type="Proteomes" id="UP000015102"/>
    </source>
</evidence>
<dbReference type="Proteomes" id="UP000015102">
    <property type="component" value="Unassembled WGS sequence"/>
</dbReference>
<sequence length="83" mass="9423">MALSLADKRIVKQTKFSSLVLFNVLTKVRSFTLCGSVFGSENFSTQNQVENSSFSFYEDPLLNPKSICLENLLSPNPRDLFLW</sequence>